<protein>
    <submittedName>
        <fullName evidence="2">Uncharacterized protein</fullName>
    </submittedName>
</protein>
<feature type="region of interest" description="Disordered" evidence="1">
    <location>
        <begin position="41"/>
        <end position="63"/>
    </location>
</feature>
<reference evidence="2" key="2">
    <citation type="journal article" date="2015" name="Fish Shellfish Immunol.">
        <title>Early steps in the European eel (Anguilla anguilla)-Vibrio vulnificus interaction in the gills: Role of the RtxA13 toxin.</title>
        <authorList>
            <person name="Callol A."/>
            <person name="Pajuelo D."/>
            <person name="Ebbesson L."/>
            <person name="Teles M."/>
            <person name="MacKenzie S."/>
            <person name="Amaro C."/>
        </authorList>
    </citation>
    <scope>NUCLEOTIDE SEQUENCE</scope>
</reference>
<accession>A0A0E9S2L0</accession>
<evidence type="ECO:0000256" key="1">
    <source>
        <dbReference type="SAM" id="MobiDB-lite"/>
    </source>
</evidence>
<evidence type="ECO:0000313" key="2">
    <source>
        <dbReference type="EMBL" id="JAH35526.1"/>
    </source>
</evidence>
<sequence>MCFQPNVLKYKIQEDIVIQNTLMQALLPRAKYRREKNLALVSGTQKSQEHKSGLFQEGTEGPF</sequence>
<reference evidence="2" key="1">
    <citation type="submission" date="2014-11" db="EMBL/GenBank/DDBJ databases">
        <authorList>
            <person name="Amaro Gonzalez C."/>
        </authorList>
    </citation>
    <scope>NUCLEOTIDE SEQUENCE</scope>
</reference>
<name>A0A0E9S2L0_ANGAN</name>
<dbReference type="EMBL" id="GBXM01073051">
    <property type="protein sequence ID" value="JAH35526.1"/>
    <property type="molecule type" value="Transcribed_RNA"/>
</dbReference>
<proteinExistence type="predicted"/>
<dbReference type="AlphaFoldDB" id="A0A0E9S2L0"/>
<organism evidence="2">
    <name type="scientific">Anguilla anguilla</name>
    <name type="common">European freshwater eel</name>
    <name type="synonym">Muraena anguilla</name>
    <dbReference type="NCBI Taxonomy" id="7936"/>
    <lineage>
        <taxon>Eukaryota</taxon>
        <taxon>Metazoa</taxon>
        <taxon>Chordata</taxon>
        <taxon>Craniata</taxon>
        <taxon>Vertebrata</taxon>
        <taxon>Euteleostomi</taxon>
        <taxon>Actinopterygii</taxon>
        <taxon>Neopterygii</taxon>
        <taxon>Teleostei</taxon>
        <taxon>Anguilliformes</taxon>
        <taxon>Anguillidae</taxon>
        <taxon>Anguilla</taxon>
    </lineage>
</organism>